<accession>A0ACB7PD45</accession>
<organism evidence="1 2">
    <name type="scientific">Chaetomium tenue</name>
    <dbReference type="NCBI Taxonomy" id="1854479"/>
    <lineage>
        <taxon>Eukaryota</taxon>
        <taxon>Fungi</taxon>
        <taxon>Dikarya</taxon>
        <taxon>Ascomycota</taxon>
        <taxon>Pezizomycotina</taxon>
        <taxon>Sordariomycetes</taxon>
        <taxon>Sordariomycetidae</taxon>
        <taxon>Sordariales</taxon>
        <taxon>Chaetomiaceae</taxon>
        <taxon>Chaetomium</taxon>
    </lineage>
</organism>
<keyword evidence="2" id="KW-1185">Reference proteome</keyword>
<reference evidence="1 2" key="1">
    <citation type="journal article" date="2021" name="Nat. Commun.">
        <title>Genetic determinants of endophytism in the Arabidopsis root mycobiome.</title>
        <authorList>
            <person name="Mesny F."/>
            <person name="Miyauchi S."/>
            <person name="Thiergart T."/>
            <person name="Pickel B."/>
            <person name="Atanasova L."/>
            <person name="Karlsson M."/>
            <person name="Huettel B."/>
            <person name="Barry K.W."/>
            <person name="Haridas S."/>
            <person name="Chen C."/>
            <person name="Bauer D."/>
            <person name="Andreopoulos W."/>
            <person name="Pangilinan J."/>
            <person name="LaButti K."/>
            <person name="Riley R."/>
            <person name="Lipzen A."/>
            <person name="Clum A."/>
            <person name="Drula E."/>
            <person name="Henrissat B."/>
            <person name="Kohler A."/>
            <person name="Grigoriev I.V."/>
            <person name="Martin F.M."/>
            <person name="Hacquard S."/>
        </authorList>
    </citation>
    <scope>NUCLEOTIDE SEQUENCE [LARGE SCALE GENOMIC DNA]</scope>
    <source>
        <strain evidence="1 2">MPI-SDFR-AT-0079</strain>
    </source>
</reference>
<sequence>MALAAAHIRIARPTDDIDKLLPFYRDGLGFETLGSFADHQGFDGVMLGHKSAGYHLEFTRSQGHVVGRAPTQDNLLIFYLPETDSYARAVAQMEGSGFSAVTSFNPYWDKCGKTFEDPDGYRMNDAQYLSRASPRLLPITPFLPILLANTITAMGRFRLWWLCLTAVIATVSSQQTGQHPDWPRWCGKVYQPGYPNFDPGGQTFPPSSPLVPGQPLLHLLFRPRYSLYLDSEEYGEFVVNAEFSLYHGTPWPNTPSSSKWANRLIFSINVVEDDEPLVQNTVLVNTTGNVFCFELARLKPSLTPIEVVLYGAPEDGTPAWTATTTLLYLPSKPNGSVTRIDNLRGGLYFSNPSTNHTFTPFFPYGFYASYDGFLRHNDTSLIDQYAALGLNAMTPLTSFNDSGPMLDYMSQTNLPYMYSLRDIYRNTTLIAPNLPPPTSPATTGLFAYWTADEPDGWQDPFTLPAAAQSLLHALDPYHPVAVTLNCADYYFGPYSASADLLMADVYPIGINATWSKWGTACNATYGDCGCDGCEGVVQDVPWRLERWKRLGVWLGRWPKTVLVNPQAFHGEDYWLRDPGVGESWVMVLLAVNHGVKGVISWVWPTSEVLAVAHGELARVLTRGEVLGFVVGGEGPVVLGVEVEGTEVVDVAGWVVDGKMLVSVVNGGYVDVEEVAVLVPNATVIESTPWGTVKWKLEGGRLSVPLLPALATSLVILDLRGEGV</sequence>
<comment type="caution">
    <text evidence="1">The sequence shown here is derived from an EMBL/GenBank/DDBJ whole genome shotgun (WGS) entry which is preliminary data.</text>
</comment>
<gene>
    <name evidence="1" type="ORF">F5144DRAFT_620118</name>
</gene>
<evidence type="ECO:0000313" key="2">
    <source>
        <dbReference type="Proteomes" id="UP000724584"/>
    </source>
</evidence>
<name>A0ACB7PD45_9PEZI</name>
<dbReference type="EMBL" id="JAGIZQ010000003">
    <property type="protein sequence ID" value="KAH6637008.1"/>
    <property type="molecule type" value="Genomic_DNA"/>
</dbReference>
<evidence type="ECO:0000313" key="1">
    <source>
        <dbReference type="EMBL" id="KAH6637008.1"/>
    </source>
</evidence>
<dbReference type="Proteomes" id="UP000724584">
    <property type="component" value="Unassembled WGS sequence"/>
</dbReference>
<protein>
    <submittedName>
        <fullName evidence="1">Uncharacterized protein</fullName>
    </submittedName>
</protein>
<proteinExistence type="predicted"/>